<reference evidence="2" key="1">
    <citation type="journal article" date="2022" name="Mol. Ecol. Resour.">
        <title>The genomes of chicory, endive, great burdock and yacon provide insights into Asteraceae palaeo-polyploidization history and plant inulin production.</title>
        <authorList>
            <person name="Fan W."/>
            <person name="Wang S."/>
            <person name="Wang H."/>
            <person name="Wang A."/>
            <person name="Jiang F."/>
            <person name="Liu H."/>
            <person name="Zhao H."/>
            <person name="Xu D."/>
            <person name="Zhang Y."/>
        </authorList>
    </citation>
    <scope>NUCLEOTIDE SEQUENCE [LARGE SCALE GENOMIC DNA]</scope>
    <source>
        <strain evidence="2">cv. Punajuju</strain>
    </source>
</reference>
<organism evidence="1 2">
    <name type="scientific">Cichorium intybus</name>
    <name type="common">Chicory</name>
    <dbReference type="NCBI Taxonomy" id="13427"/>
    <lineage>
        <taxon>Eukaryota</taxon>
        <taxon>Viridiplantae</taxon>
        <taxon>Streptophyta</taxon>
        <taxon>Embryophyta</taxon>
        <taxon>Tracheophyta</taxon>
        <taxon>Spermatophyta</taxon>
        <taxon>Magnoliopsida</taxon>
        <taxon>eudicotyledons</taxon>
        <taxon>Gunneridae</taxon>
        <taxon>Pentapetalae</taxon>
        <taxon>asterids</taxon>
        <taxon>campanulids</taxon>
        <taxon>Asterales</taxon>
        <taxon>Asteraceae</taxon>
        <taxon>Cichorioideae</taxon>
        <taxon>Cichorieae</taxon>
        <taxon>Cichoriinae</taxon>
        <taxon>Cichorium</taxon>
    </lineage>
</organism>
<accession>A0ACB9EZC6</accession>
<reference evidence="1 2" key="2">
    <citation type="journal article" date="2022" name="Mol. Ecol. Resour.">
        <title>The genomes of chicory, endive, great burdock and yacon provide insights into Asteraceae paleo-polyploidization history and plant inulin production.</title>
        <authorList>
            <person name="Fan W."/>
            <person name="Wang S."/>
            <person name="Wang H."/>
            <person name="Wang A."/>
            <person name="Jiang F."/>
            <person name="Liu H."/>
            <person name="Zhao H."/>
            <person name="Xu D."/>
            <person name="Zhang Y."/>
        </authorList>
    </citation>
    <scope>NUCLEOTIDE SEQUENCE [LARGE SCALE GENOMIC DNA]</scope>
    <source>
        <strain evidence="2">cv. Punajuju</strain>
        <tissue evidence="1">Leaves</tissue>
    </source>
</reference>
<comment type="caution">
    <text evidence="1">The sequence shown here is derived from an EMBL/GenBank/DDBJ whole genome shotgun (WGS) entry which is preliminary data.</text>
</comment>
<name>A0ACB9EZC6_CICIN</name>
<proteinExistence type="predicted"/>
<evidence type="ECO:0000313" key="2">
    <source>
        <dbReference type="Proteomes" id="UP001055811"/>
    </source>
</evidence>
<sequence length="262" mass="30222">MESNKGSPSYYAILGVSMDSSDDQIRRAYRKLAMQWHPDKWTKSPSLLGKAKRKFQQIQEAYSVLSDQKKRSMYDAGLYDPQDEIDEGFADFLQEMSSLMENVKKEEKSYSFGELQNMFWEMERSFNHSDSFGFDYSVQYEEPLWSTEVSTLDEDSRSSKRARANTNPLPKFHQSGVDCPNRREHYSLEAFLKPEFSNSIIDFNKISTSFSKKIKRIHGEEKHSISEEIEIERTCGAVGVGEGIKNSSNVRWRTKAPISEGP</sequence>
<evidence type="ECO:0000313" key="1">
    <source>
        <dbReference type="EMBL" id="KAI3763781.1"/>
    </source>
</evidence>
<gene>
    <name evidence="1" type="ORF">L2E82_13778</name>
</gene>
<dbReference type="Proteomes" id="UP001055811">
    <property type="component" value="Linkage Group LG03"/>
</dbReference>
<keyword evidence="2" id="KW-1185">Reference proteome</keyword>
<protein>
    <submittedName>
        <fullName evidence="1">Uncharacterized protein</fullName>
    </submittedName>
</protein>
<dbReference type="EMBL" id="CM042011">
    <property type="protein sequence ID" value="KAI3763781.1"/>
    <property type="molecule type" value="Genomic_DNA"/>
</dbReference>